<keyword evidence="8" id="KW-1185">Reference proteome</keyword>
<dbReference type="GO" id="GO:0051301">
    <property type="term" value="P:cell division"/>
    <property type="evidence" value="ECO:0007669"/>
    <property type="project" value="UniProtKB-KW"/>
</dbReference>
<dbReference type="InterPro" id="IPR026971">
    <property type="entry name" value="CND1/NCAPD3"/>
</dbReference>
<feature type="domain" description="Condensin complex subunit 1 C-terminal" evidence="6">
    <location>
        <begin position="2"/>
        <end position="142"/>
    </location>
</feature>
<dbReference type="OrthoDB" id="5853933at2759"/>
<dbReference type="STRING" id="53326.A0A016RTE0"/>
<name>A0A016RTE0_9BILA</name>
<dbReference type="InterPro" id="IPR016024">
    <property type="entry name" value="ARM-type_fold"/>
</dbReference>
<sequence length="272" mass="30761">MLENYALFIYKMANDADLSVRLTAILYLTHLLCKDILKPRGCLSDVALCMLPSKSLSESGYGGREVAAVACNLFSELSKKGNLMVNVLPDIVCRLSRYGEKVPMDAFQELVRRFLTMLGDKSHDVMVEKMCHRFDFCGSEEAIEHNKNIAHYFSYFISQLSLSEKSLQKMCRFLPHFAPFLDDDVVFSNFCGVVRLFIESEPNPTAKDAADSLLRKMEYLHKKSALTEAESKEVLKTTGHIDLEIPVELDAKGNPIVFNFDDCEQPVEYESA</sequence>
<evidence type="ECO:0000256" key="3">
    <source>
        <dbReference type="ARBA" id="ARBA00022776"/>
    </source>
</evidence>
<evidence type="ECO:0000313" key="8">
    <source>
        <dbReference type="Proteomes" id="UP000024635"/>
    </source>
</evidence>
<keyword evidence="5" id="KW-0131">Cell cycle</keyword>
<evidence type="ECO:0000313" key="7">
    <source>
        <dbReference type="EMBL" id="EYB81578.1"/>
    </source>
</evidence>
<dbReference type="InterPro" id="IPR032682">
    <property type="entry name" value="Cnd1_C"/>
</dbReference>
<comment type="caution">
    <text evidence="7">The sequence shown here is derived from an EMBL/GenBank/DDBJ whole genome shotgun (WGS) entry which is preliminary data.</text>
</comment>
<dbReference type="Pfam" id="PF12717">
    <property type="entry name" value="Cnd1"/>
    <property type="match status" value="1"/>
</dbReference>
<dbReference type="AlphaFoldDB" id="A0A016RTE0"/>
<evidence type="ECO:0000256" key="5">
    <source>
        <dbReference type="ARBA" id="ARBA00023306"/>
    </source>
</evidence>
<dbReference type="GO" id="GO:0005634">
    <property type="term" value="C:nucleus"/>
    <property type="evidence" value="ECO:0007669"/>
    <property type="project" value="UniProtKB-SubCell"/>
</dbReference>
<dbReference type="GO" id="GO:0010032">
    <property type="term" value="P:meiotic chromosome condensation"/>
    <property type="evidence" value="ECO:0007669"/>
    <property type="project" value="TreeGrafter"/>
</dbReference>
<organism evidence="7 8">
    <name type="scientific">Ancylostoma ceylanicum</name>
    <dbReference type="NCBI Taxonomy" id="53326"/>
    <lineage>
        <taxon>Eukaryota</taxon>
        <taxon>Metazoa</taxon>
        <taxon>Ecdysozoa</taxon>
        <taxon>Nematoda</taxon>
        <taxon>Chromadorea</taxon>
        <taxon>Rhabditida</taxon>
        <taxon>Rhabditina</taxon>
        <taxon>Rhabditomorpha</taxon>
        <taxon>Strongyloidea</taxon>
        <taxon>Ancylostomatidae</taxon>
        <taxon>Ancylostomatinae</taxon>
        <taxon>Ancylostoma</taxon>
    </lineage>
</organism>
<dbReference type="GO" id="GO:0000779">
    <property type="term" value="C:condensed chromosome, centromeric region"/>
    <property type="evidence" value="ECO:0007669"/>
    <property type="project" value="TreeGrafter"/>
</dbReference>
<evidence type="ECO:0000256" key="1">
    <source>
        <dbReference type="ARBA" id="ARBA00004123"/>
    </source>
</evidence>
<dbReference type="SUPFAM" id="SSF48371">
    <property type="entry name" value="ARM repeat"/>
    <property type="match status" value="1"/>
</dbReference>
<dbReference type="Proteomes" id="UP000024635">
    <property type="component" value="Unassembled WGS sequence"/>
</dbReference>
<proteinExistence type="predicted"/>
<reference evidence="8" key="1">
    <citation type="journal article" date="2015" name="Nat. Genet.">
        <title>The genome and transcriptome of the zoonotic hookworm Ancylostoma ceylanicum identify infection-specific gene families.</title>
        <authorList>
            <person name="Schwarz E.M."/>
            <person name="Hu Y."/>
            <person name="Antoshechkin I."/>
            <person name="Miller M.M."/>
            <person name="Sternberg P.W."/>
            <person name="Aroian R.V."/>
        </authorList>
    </citation>
    <scope>NUCLEOTIDE SEQUENCE</scope>
    <source>
        <strain evidence="8">HY135</strain>
    </source>
</reference>
<dbReference type="PANTHER" id="PTHR14222:SF2">
    <property type="entry name" value="CONDENSIN COMPLEX SUBUNIT 1"/>
    <property type="match status" value="1"/>
</dbReference>
<keyword evidence="4" id="KW-0539">Nucleus</keyword>
<evidence type="ECO:0000256" key="4">
    <source>
        <dbReference type="ARBA" id="ARBA00023242"/>
    </source>
</evidence>
<keyword evidence="3" id="KW-0498">Mitosis</keyword>
<evidence type="ECO:0000259" key="6">
    <source>
        <dbReference type="Pfam" id="PF12717"/>
    </source>
</evidence>
<dbReference type="PANTHER" id="PTHR14222">
    <property type="entry name" value="CONDENSIN"/>
    <property type="match status" value="1"/>
</dbReference>
<accession>A0A016RTE0</accession>
<keyword evidence="2" id="KW-0132">Cell division</keyword>
<comment type="subcellular location">
    <subcellularLocation>
        <location evidence="1">Nucleus</location>
    </subcellularLocation>
</comment>
<gene>
    <name evidence="7" type="primary">Acey_s0379.g330</name>
    <name evidence="7" type="ORF">Y032_0379g330</name>
</gene>
<protein>
    <recommendedName>
        <fullName evidence="6">Condensin complex subunit 1 C-terminal domain-containing protein</fullName>
    </recommendedName>
</protein>
<dbReference type="EMBL" id="JARK01001715">
    <property type="protein sequence ID" value="EYB81578.1"/>
    <property type="molecule type" value="Genomic_DNA"/>
</dbReference>
<dbReference type="GO" id="GO:0007076">
    <property type="term" value="P:mitotic chromosome condensation"/>
    <property type="evidence" value="ECO:0007669"/>
    <property type="project" value="InterPro"/>
</dbReference>
<evidence type="ECO:0000256" key="2">
    <source>
        <dbReference type="ARBA" id="ARBA00022618"/>
    </source>
</evidence>
<dbReference type="GO" id="GO:0000796">
    <property type="term" value="C:condensin complex"/>
    <property type="evidence" value="ECO:0007669"/>
    <property type="project" value="TreeGrafter"/>
</dbReference>
<dbReference type="GO" id="GO:0042393">
    <property type="term" value="F:histone binding"/>
    <property type="evidence" value="ECO:0007669"/>
    <property type="project" value="TreeGrafter"/>
</dbReference>